<name>C5FBW8_ARTOC</name>
<evidence type="ECO:0000256" key="8">
    <source>
        <dbReference type="ARBA" id="ARBA00023288"/>
    </source>
</evidence>
<dbReference type="AlphaFoldDB" id="C5FBW8"/>
<evidence type="ECO:0000256" key="7">
    <source>
        <dbReference type="ARBA" id="ARBA00023180"/>
    </source>
</evidence>
<dbReference type="eggNOG" id="ENOG502QRZZ">
    <property type="taxonomic scope" value="Eukaryota"/>
</dbReference>
<evidence type="ECO:0000256" key="10">
    <source>
        <dbReference type="RuleBase" id="RU361209"/>
    </source>
</evidence>
<evidence type="ECO:0000256" key="4">
    <source>
        <dbReference type="ARBA" id="ARBA00022679"/>
    </source>
</evidence>
<dbReference type="STRING" id="554155.C5FBW8"/>
<evidence type="ECO:0000256" key="1">
    <source>
        <dbReference type="ARBA" id="ARBA00004609"/>
    </source>
</evidence>
<dbReference type="FunFam" id="3.20.20.80:FF:000032">
    <property type="entry name" value="1,3-beta-glucanosyltransferase"/>
    <property type="match status" value="1"/>
</dbReference>
<evidence type="ECO:0000256" key="11">
    <source>
        <dbReference type="SAM" id="MobiDB-lite"/>
    </source>
</evidence>
<keyword evidence="6 10" id="KW-0472">Membrane</keyword>
<evidence type="ECO:0000313" key="14">
    <source>
        <dbReference type="Proteomes" id="UP000002035"/>
    </source>
</evidence>
<dbReference type="HOGENOM" id="CLU_021855_1_0_1"/>
<dbReference type="OrthoDB" id="421038at2759"/>
<dbReference type="EMBL" id="DS995701">
    <property type="protein sequence ID" value="EEQ27302.1"/>
    <property type="molecule type" value="Genomic_DNA"/>
</dbReference>
<evidence type="ECO:0000256" key="2">
    <source>
        <dbReference type="ARBA" id="ARBA00007528"/>
    </source>
</evidence>
<dbReference type="GO" id="GO:0031505">
    <property type="term" value="P:fungal-type cell wall organization"/>
    <property type="evidence" value="ECO:0007669"/>
    <property type="project" value="TreeGrafter"/>
</dbReference>
<feature type="chain" id="PRO_5005125162" description="1,3-beta-glucanosyltransferase" evidence="10">
    <location>
        <begin position="20"/>
        <end position="450"/>
    </location>
</feature>
<accession>C5FBW8</accession>
<dbReference type="SUPFAM" id="SSF51445">
    <property type="entry name" value="(Trans)glycosidases"/>
    <property type="match status" value="1"/>
</dbReference>
<evidence type="ECO:0000256" key="6">
    <source>
        <dbReference type="ARBA" id="ARBA00023136"/>
    </source>
</evidence>
<feature type="compositionally biased region" description="Polar residues" evidence="11">
    <location>
        <begin position="399"/>
        <end position="415"/>
    </location>
</feature>
<keyword evidence="3 10" id="KW-0336">GPI-anchor</keyword>
<evidence type="ECO:0000256" key="9">
    <source>
        <dbReference type="ARBA" id="ARBA00025026"/>
    </source>
</evidence>
<comment type="subcellular location">
    <subcellularLocation>
        <location evidence="1 10">Cell membrane</location>
        <topology evidence="1 10">Lipid-anchor</topology>
        <topology evidence="1 10">GPI-anchor</topology>
    </subcellularLocation>
</comment>
<organism evidence="13 14">
    <name type="scientific">Arthroderma otae (strain ATCC MYA-4605 / CBS 113480)</name>
    <name type="common">Microsporum canis</name>
    <dbReference type="NCBI Taxonomy" id="554155"/>
    <lineage>
        <taxon>Eukaryota</taxon>
        <taxon>Fungi</taxon>
        <taxon>Dikarya</taxon>
        <taxon>Ascomycota</taxon>
        <taxon>Pezizomycotina</taxon>
        <taxon>Eurotiomycetes</taxon>
        <taxon>Eurotiomycetidae</taxon>
        <taxon>Onygenales</taxon>
        <taxon>Arthrodermataceae</taxon>
        <taxon>Microsporum</taxon>
    </lineage>
</organism>
<keyword evidence="5 10" id="KW-0732">Signal</keyword>
<comment type="function">
    <text evidence="9">Splits internally a 1,3-beta-glucan molecule and transfers the newly generated reducing end (the donor) to the non-reducing end of another 1,3-beta-glucan molecule (the acceptor) forming a 1,3-beta linkage, resulting in the elongation of 1,3-beta-glucan chains in the cell wall. Involved in cell wall morphogenesis.</text>
</comment>
<dbReference type="GO" id="GO:0042124">
    <property type="term" value="F:1,3-beta-glucanosyltransferase activity"/>
    <property type="evidence" value="ECO:0007669"/>
    <property type="project" value="TreeGrafter"/>
</dbReference>
<keyword evidence="12" id="KW-1133">Transmembrane helix</keyword>
<dbReference type="GO" id="GO:0098552">
    <property type="term" value="C:side of membrane"/>
    <property type="evidence" value="ECO:0007669"/>
    <property type="project" value="UniProtKB-KW"/>
</dbReference>
<keyword evidence="8 10" id="KW-0449">Lipoprotein</keyword>
<dbReference type="EC" id="2.4.1.-" evidence="10"/>
<comment type="similarity">
    <text evidence="2 10">Belongs to the glycosyl hydrolase 72 family.</text>
</comment>
<feature type="region of interest" description="Disordered" evidence="11">
    <location>
        <begin position="371"/>
        <end position="417"/>
    </location>
</feature>
<keyword evidence="4 10" id="KW-0808">Transferase</keyword>
<dbReference type="InterPro" id="IPR017853">
    <property type="entry name" value="GH"/>
</dbReference>
<protein>
    <recommendedName>
        <fullName evidence="10">1,3-beta-glucanosyltransferase</fullName>
        <ecNumber evidence="10">2.4.1.-</ecNumber>
    </recommendedName>
</protein>
<dbReference type="GO" id="GO:0005886">
    <property type="term" value="C:plasma membrane"/>
    <property type="evidence" value="ECO:0007669"/>
    <property type="project" value="UniProtKB-SubCell"/>
</dbReference>
<dbReference type="OMA" id="GVNDYSW"/>
<dbReference type="VEuPathDB" id="FungiDB:MCYG_00190"/>
<keyword evidence="14" id="KW-1185">Reference proteome</keyword>
<dbReference type="InterPro" id="IPR004886">
    <property type="entry name" value="Glucanosyltransferase"/>
</dbReference>
<dbReference type="RefSeq" id="XP_002850086.1">
    <property type="nucleotide sequence ID" value="XM_002850040.1"/>
</dbReference>
<dbReference type="PANTHER" id="PTHR31468:SF5">
    <property type="entry name" value="1,3-BETA-GLUCANOSYLTRANSFERASE GAS5"/>
    <property type="match status" value="1"/>
</dbReference>
<reference evidence="14" key="1">
    <citation type="journal article" date="2012" name="MBio">
        <title>Comparative genome analysis of Trichophyton rubrum and related dermatophytes reveals candidate genes involved in infection.</title>
        <authorList>
            <person name="Martinez D.A."/>
            <person name="Oliver B.G."/>
            <person name="Graeser Y."/>
            <person name="Goldberg J.M."/>
            <person name="Li W."/>
            <person name="Martinez-Rossi N.M."/>
            <person name="Monod M."/>
            <person name="Shelest E."/>
            <person name="Barton R.C."/>
            <person name="Birch E."/>
            <person name="Brakhage A.A."/>
            <person name="Chen Z."/>
            <person name="Gurr S.J."/>
            <person name="Heiman D."/>
            <person name="Heitman J."/>
            <person name="Kosti I."/>
            <person name="Rossi A."/>
            <person name="Saif S."/>
            <person name="Samalova M."/>
            <person name="Saunders C.W."/>
            <person name="Shea T."/>
            <person name="Summerbell R.C."/>
            <person name="Xu J."/>
            <person name="Young S."/>
            <person name="Zeng Q."/>
            <person name="Birren B.W."/>
            <person name="Cuomo C.A."/>
            <person name="White T.C."/>
        </authorList>
    </citation>
    <scope>NUCLEOTIDE SEQUENCE [LARGE SCALE GENOMIC DNA]</scope>
    <source>
        <strain evidence="14">ATCC MYA-4605 / CBS 113480</strain>
    </source>
</reference>
<dbReference type="GeneID" id="9230216"/>
<evidence type="ECO:0000256" key="12">
    <source>
        <dbReference type="SAM" id="Phobius"/>
    </source>
</evidence>
<dbReference type="Proteomes" id="UP000002035">
    <property type="component" value="Unassembled WGS sequence"/>
</dbReference>
<dbReference type="Gene3D" id="3.20.20.80">
    <property type="entry name" value="Glycosidases"/>
    <property type="match status" value="1"/>
</dbReference>
<keyword evidence="7" id="KW-0325">Glycoprotein</keyword>
<dbReference type="PANTHER" id="PTHR31468">
    <property type="entry name" value="1,3-BETA-GLUCANOSYLTRANSFERASE GAS1"/>
    <property type="match status" value="1"/>
</dbReference>
<dbReference type="Pfam" id="PF03198">
    <property type="entry name" value="Glyco_hydro_72"/>
    <property type="match status" value="1"/>
</dbReference>
<evidence type="ECO:0000313" key="13">
    <source>
        <dbReference type="EMBL" id="EEQ27302.1"/>
    </source>
</evidence>
<evidence type="ECO:0000256" key="3">
    <source>
        <dbReference type="ARBA" id="ARBA00022622"/>
    </source>
</evidence>
<proteinExistence type="inferred from homology"/>
<keyword evidence="12" id="KW-0812">Transmembrane</keyword>
<feature type="transmembrane region" description="Helical" evidence="12">
    <location>
        <begin position="426"/>
        <end position="449"/>
    </location>
</feature>
<sequence length="450" mass="48542">MKAAIATLAVALGASSALAGSVTPVTVKGNAFFKGDERFYIRGLDYQPGGSSKVVDPIAEIDLCKRDLENFKDLGVNTIRVYHVDNTKNHDECMKLLADAGIYLVLDVNTPKYSINREDPAISYNAVYLQSVFATVQMFAKYDNTLAFFSGNEVINDDKTSEVAPWVKATTRDIRNFLKTRKLRQVPVGYSAITNRCKADIDTNRMEAAQYMNCGSDEERSDFFAFNDYSWCSPSSFEISGWDQKVKNFTDYGIPIFLSEYGCNLKKRDFSEVKSLYSTEMTGVYSGGLVYEYSQEPSNYGLVEIKDGSNSKPTKLPDYNALKTAFSNVKNPSGDGGYNKNSAASKCPAKNAPSWNVDGEAKLPTFPADAQKYMDKGAGDGPGLDGPGSQSSGSKASGPDTSGNGKGGSPTSTHSAAAPGFRAPEFAVAPLIALVTVGLSALFGASMIMI</sequence>
<dbReference type="GO" id="GO:0071970">
    <property type="term" value="P:fungal-type cell wall (1-&gt;3)-beta-D-glucan biosynthetic process"/>
    <property type="evidence" value="ECO:0007669"/>
    <property type="project" value="TreeGrafter"/>
</dbReference>
<feature type="signal peptide" evidence="10">
    <location>
        <begin position="1"/>
        <end position="19"/>
    </location>
</feature>
<gene>
    <name evidence="13" type="ORF">MCYG_00190</name>
</gene>
<evidence type="ECO:0000256" key="5">
    <source>
        <dbReference type="ARBA" id="ARBA00022729"/>
    </source>
</evidence>